<feature type="region of interest" description="Disordered" evidence="1">
    <location>
        <begin position="1"/>
        <end position="24"/>
    </location>
</feature>
<keyword evidence="3" id="KW-1185">Reference proteome</keyword>
<name>A0A811VDD4_CERCA</name>
<evidence type="ECO:0000313" key="2">
    <source>
        <dbReference type="EMBL" id="CAD7013257.1"/>
    </source>
</evidence>
<dbReference type="Proteomes" id="UP000606786">
    <property type="component" value="Unassembled WGS sequence"/>
</dbReference>
<reference evidence="2" key="1">
    <citation type="submission" date="2020-11" db="EMBL/GenBank/DDBJ databases">
        <authorList>
            <person name="Whitehead M."/>
        </authorList>
    </citation>
    <scope>NUCLEOTIDE SEQUENCE</scope>
    <source>
        <strain evidence="2">EGII</strain>
    </source>
</reference>
<protein>
    <submittedName>
        <fullName evidence="2">(Mediterranean fruit fly) hypothetical protein</fullName>
    </submittedName>
</protein>
<dbReference type="EMBL" id="CAJHJT010000056">
    <property type="protein sequence ID" value="CAD7013257.1"/>
    <property type="molecule type" value="Genomic_DNA"/>
</dbReference>
<dbReference type="AlphaFoldDB" id="A0A811VDD4"/>
<comment type="caution">
    <text evidence="2">The sequence shown here is derived from an EMBL/GenBank/DDBJ whole genome shotgun (WGS) entry which is preliminary data.</text>
</comment>
<proteinExistence type="predicted"/>
<evidence type="ECO:0000256" key="1">
    <source>
        <dbReference type="SAM" id="MobiDB-lite"/>
    </source>
</evidence>
<sequence length="66" mass="7332">MSFSRDLEDEVKVNGKLNQPENPPRSCVEAAIEIKSIFSARGVECALAVIWEADDNRLQQGKAMIL</sequence>
<evidence type="ECO:0000313" key="3">
    <source>
        <dbReference type="Proteomes" id="UP000606786"/>
    </source>
</evidence>
<gene>
    <name evidence="2" type="ORF">CCAP1982_LOCUS21328</name>
</gene>
<accession>A0A811VDD4</accession>
<organism evidence="2 3">
    <name type="scientific">Ceratitis capitata</name>
    <name type="common">Mediterranean fruit fly</name>
    <name type="synonym">Tephritis capitata</name>
    <dbReference type="NCBI Taxonomy" id="7213"/>
    <lineage>
        <taxon>Eukaryota</taxon>
        <taxon>Metazoa</taxon>
        <taxon>Ecdysozoa</taxon>
        <taxon>Arthropoda</taxon>
        <taxon>Hexapoda</taxon>
        <taxon>Insecta</taxon>
        <taxon>Pterygota</taxon>
        <taxon>Neoptera</taxon>
        <taxon>Endopterygota</taxon>
        <taxon>Diptera</taxon>
        <taxon>Brachycera</taxon>
        <taxon>Muscomorpha</taxon>
        <taxon>Tephritoidea</taxon>
        <taxon>Tephritidae</taxon>
        <taxon>Ceratitis</taxon>
        <taxon>Ceratitis</taxon>
    </lineage>
</organism>